<sequence length="221" mass="22849">MRHFIIKSIAAVIALGATIASANANTIDWTHWTTVNSGTAGGVGITFSTGGVADLYPGSYPSWTPAATWADGTVISNAPDPAGHIIQLFGGSDATNTITFATAVTNPVFAIWSLGQGGIDAKFDFNQPAVLLAGGVSAEYGGNPIVVASNVVSGVEGNGSIEFLGTFNSISWTNPVFENWYGFTVGVSAVPEASTWMMMILGFAAVGFVTYRRRSGAMLAV</sequence>
<name>A0A1H4RGF1_9BRAD</name>
<keyword evidence="1" id="KW-0472">Membrane</keyword>
<evidence type="ECO:0000313" key="4">
    <source>
        <dbReference type="EMBL" id="SEC30945.1"/>
    </source>
</evidence>
<dbReference type="InterPro" id="IPR013424">
    <property type="entry name" value="Ice-binding_C"/>
</dbReference>
<evidence type="ECO:0000313" key="5">
    <source>
        <dbReference type="Proteomes" id="UP000183208"/>
    </source>
</evidence>
<evidence type="ECO:0000256" key="2">
    <source>
        <dbReference type="SAM" id="SignalP"/>
    </source>
</evidence>
<feature type="signal peptide" evidence="2">
    <location>
        <begin position="1"/>
        <end position="22"/>
    </location>
</feature>
<accession>A0A1H4RGF1</accession>
<gene>
    <name evidence="4" type="ORF">SAMN05444171_1110</name>
</gene>
<dbReference type="Proteomes" id="UP000183208">
    <property type="component" value="Unassembled WGS sequence"/>
</dbReference>
<proteinExistence type="predicted"/>
<keyword evidence="1" id="KW-1133">Transmembrane helix</keyword>
<keyword evidence="1" id="KW-0812">Transmembrane</keyword>
<dbReference type="RefSeq" id="WP_143039606.1">
    <property type="nucleotide sequence ID" value="NZ_FNTI01000001.1"/>
</dbReference>
<keyword evidence="2" id="KW-0732">Signal</keyword>
<organism evidence="4 5">
    <name type="scientific">Bradyrhizobium lablabi</name>
    <dbReference type="NCBI Taxonomy" id="722472"/>
    <lineage>
        <taxon>Bacteria</taxon>
        <taxon>Pseudomonadati</taxon>
        <taxon>Pseudomonadota</taxon>
        <taxon>Alphaproteobacteria</taxon>
        <taxon>Hyphomicrobiales</taxon>
        <taxon>Nitrobacteraceae</taxon>
        <taxon>Bradyrhizobium</taxon>
    </lineage>
</organism>
<dbReference type="AlphaFoldDB" id="A0A1H4RGF1"/>
<feature type="transmembrane region" description="Helical" evidence="1">
    <location>
        <begin position="193"/>
        <end position="211"/>
    </location>
</feature>
<evidence type="ECO:0000256" key="1">
    <source>
        <dbReference type="SAM" id="Phobius"/>
    </source>
</evidence>
<feature type="domain" description="Ice-binding protein C-terminal" evidence="3">
    <location>
        <begin position="189"/>
        <end position="214"/>
    </location>
</feature>
<reference evidence="4 5" key="1">
    <citation type="submission" date="2016-10" db="EMBL/GenBank/DDBJ databases">
        <authorList>
            <person name="de Groot N.N."/>
        </authorList>
    </citation>
    <scope>NUCLEOTIDE SEQUENCE [LARGE SCALE GENOMIC DNA]</scope>
    <source>
        <strain evidence="4 5">GAS522</strain>
    </source>
</reference>
<feature type="chain" id="PRO_5010289144" evidence="2">
    <location>
        <begin position="23"/>
        <end position="221"/>
    </location>
</feature>
<protein>
    <submittedName>
        <fullName evidence="4">PEP-CTERM protein-sorting domain-containing protein</fullName>
    </submittedName>
</protein>
<dbReference type="OrthoDB" id="8237272at2"/>
<dbReference type="EMBL" id="FNTI01000001">
    <property type="protein sequence ID" value="SEC30945.1"/>
    <property type="molecule type" value="Genomic_DNA"/>
</dbReference>
<dbReference type="Pfam" id="PF07589">
    <property type="entry name" value="PEP-CTERM"/>
    <property type="match status" value="1"/>
</dbReference>
<evidence type="ECO:0000259" key="3">
    <source>
        <dbReference type="Pfam" id="PF07589"/>
    </source>
</evidence>